<dbReference type="Gene3D" id="3.30.420.40">
    <property type="match status" value="2"/>
</dbReference>
<accession>A0A7Y6A5B8</accession>
<dbReference type="Proteomes" id="UP000565724">
    <property type="component" value="Unassembled WGS sequence"/>
</dbReference>
<dbReference type="SUPFAM" id="SSF46785">
    <property type="entry name" value="Winged helix' DNA-binding domain"/>
    <property type="match status" value="1"/>
</dbReference>
<dbReference type="InterPro" id="IPR043129">
    <property type="entry name" value="ATPase_NBD"/>
</dbReference>
<protein>
    <submittedName>
        <fullName evidence="2">ROK family transcriptional regulator</fullName>
    </submittedName>
</protein>
<sequence>MTVATTRDLRQQNRTKVLRTLVLSGETTRATLAADCELSPATVTNVVNELIDDGVVEEIGSVPSEGGRPIARLALRAAGAHMLGADVGERGVAVELFDLSMNRLDREFREWPVSMAGPAEIHESLGAAVAAVRARHPEVEATLVGLGLGLPGVVERDHEHWQEATLYAQNLGWAPTPVGDLVSAPGLEVFADNGANTLAVAEMWFGAARGADDAVVALLGRGIGLGVICGGQLVRGALGAAGEWGHTKIGLGAGPTCGCGATGCLEAYIGAHAILERWRATGAQEPGEGWRALSALVAAAEAGEPAAIGVVDETLDVLAVALANLVNLTNPERIVLGGWVGLRLLPTRRDDLTERVRRLSLHRPGSQFTVELCRFEGDSVALGAALMPLQAFIDRPRVRERAAVR</sequence>
<reference evidence="2 3" key="1">
    <citation type="submission" date="2020-05" db="EMBL/GenBank/DDBJ databases">
        <title>Genome Sequencing of Type Strains.</title>
        <authorList>
            <person name="Lemaire J.F."/>
            <person name="Inderbitzin P."/>
            <person name="Gregorio O.A."/>
            <person name="Collins S.B."/>
            <person name="Wespe N."/>
            <person name="Knight-Connoni V."/>
        </authorList>
    </citation>
    <scope>NUCLEOTIDE SEQUENCE [LARGE SCALE GENOMIC DNA]</scope>
    <source>
        <strain evidence="2 3">ATCC 25174</strain>
    </source>
</reference>
<evidence type="ECO:0000313" key="3">
    <source>
        <dbReference type="Proteomes" id="UP000565724"/>
    </source>
</evidence>
<evidence type="ECO:0000313" key="2">
    <source>
        <dbReference type="EMBL" id="NUU18724.1"/>
    </source>
</evidence>
<dbReference type="Pfam" id="PF00480">
    <property type="entry name" value="ROK"/>
    <property type="match status" value="1"/>
</dbReference>
<name>A0A7Y6A5B8_9CELL</name>
<dbReference type="EMBL" id="JABMCI010000068">
    <property type="protein sequence ID" value="NUU18724.1"/>
    <property type="molecule type" value="Genomic_DNA"/>
</dbReference>
<organism evidence="2 3">
    <name type="scientific">Cellulomonas humilata</name>
    <dbReference type="NCBI Taxonomy" id="144055"/>
    <lineage>
        <taxon>Bacteria</taxon>
        <taxon>Bacillati</taxon>
        <taxon>Actinomycetota</taxon>
        <taxon>Actinomycetes</taxon>
        <taxon>Micrococcales</taxon>
        <taxon>Cellulomonadaceae</taxon>
        <taxon>Cellulomonas</taxon>
    </lineage>
</organism>
<dbReference type="SUPFAM" id="SSF53067">
    <property type="entry name" value="Actin-like ATPase domain"/>
    <property type="match status" value="1"/>
</dbReference>
<dbReference type="Gene3D" id="1.10.10.10">
    <property type="entry name" value="Winged helix-like DNA-binding domain superfamily/Winged helix DNA-binding domain"/>
    <property type="match status" value="1"/>
</dbReference>
<dbReference type="PANTHER" id="PTHR18964:SF149">
    <property type="entry name" value="BIFUNCTIONAL UDP-N-ACETYLGLUCOSAMINE 2-EPIMERASE_N-ACETYLMANNOSAMINE KINASE"/>
    <property type="match status" value="1"/>
</dbReference>
<dbReference type="RefSeq" id="WP_175348645.1">
    <property type="nucleotide sequence ID" value="NZ_JABMCI010000068.1"/>
</dbReference>
<dbReference type="InterPro" id="IPR036390">
    <property type="entry name" value="WH_DNA-bd_sf"/>
</dbReference>
<dbReference type="AlphaFoldDB" id="A0A7Y6A5B8"/>
<proteinExistence type="inferred from homology"/>
<dbReference type="PROSITE" id="PS01125">
    <property type="entry name" value="ROK"/>
    <property type="match status" value="1"/>
</dbReference>
<gene>
    <name evidence="2" type="ORF">HP550_15830</name>
</gene>
<comment type="caution">
    <text evidence="2">The sequence shown here is derived from an EMBL/GenBank/DDBJ whole genome shotgun (WGS) entry which is preliminary data.</text>
</comment>
<comment type="similarity">
    <text evidence="1">Belongs to the ROK (NagC/XylR) family.</text>
</comment>
<dbReference type="PANTHER" id="PTHR18964">
    <property type="entry name" value="ROK (REPRESSOR, ORF, KINASE) FAMILY"/>
    <property type="match status" value="1"/>
</dbReference>
<keyword evidence="3" id="KW-1185">Reference proteome</keyword>
<evidence type="ECO:0000256" key="1">
    <source>
        <dbReference type="ARBA" id="ARBA00006479"/>
    </source>
</evidence>
<dbReference type="InterPro" id="IPR049874">
    <property type="entry name" value="ROK_cs"/>
</dbReference>
<dbReference type="InterPro" id="IPR000600">
    <property type="entry name" value="ROK"/>
</dbReference>
<dbReference type="InterPro" id="IPR036388">
    <property type="entry name" value="WH-like_DNA-bd_sf"/>
</dbReference>